<dbReference type="InterPro" id="IPR053958">
    <property type="entry name" value="HMGCR/SNAP/NPC1-like_SSD"/>
</dbReference>
<sequence length="1048" mass="118137">MGCRSKCSYSRFVAKCPWVIIIAIVVIAAVCAGIMFTQYPLPDFTNPTKGFQVRGSEIKGSALALQNLRGADLSFTPPIQEEQDTKPTNGGSIFGRRKRESGPLPQGRSLFKGIEEYGPMMDRVKRQSMAVLPSDWNLMVDRRKRQSGALLPANGSQPCVSPLSPYYPQFVFETTNGENLFSAKALHGICDLEDKVLPKNYDFVSSDCRMHSIASYMSVVLKTPCKNITDDQMSRELITVETCVRLYYDGLIDKCLEGDFIECLKIPSDCLNYRDAILGLQFLVDKDFLSTSSPNNTFLKYTLLSFTSYPSSGVLQRYYLNELAGKDLQNGVVKITGINFGMQFYFDLFSYYLISDMMFFGFGMAVILFVMCVYLRSVVITIVSILTVAFSFIIAYFLYHVVYRLEYFPFMNILALLLLIGIGADDVFIFYDTWDRVDRGNPEMTLEKKINLSMRYAALSIFVTSLTTASAFFANTVSGITAIRLFGIFSGTAILVNFILMITFVPAVIALVEIIYKRCCSTLTCCGCVCWETVGVCLNKISSGLFDKALPFLINKLWFIWILIFLGVGTGGAYLTFVNPRLKLPSSRNFQMFPTSHPIENFIKNQVTKFNVTAAEDTHYISIEIAWGLKNVDNGKWYDPDDTGYLEFDSSFDMSSKAAQLWMLDFCVSLRNQSFVKSDTYENLMCSFEQFRDIIEGRCFQIRHTDHVHNIRSCCNTTFPMEPNMFRKCFRELTSLGQLLGFNGRSRWDRTPEANLKAFTLRFTTREEYSASFEHMDFIYKEIETFINEGLKSAPSGVNNFFFGSRYDFQFYDLQRALSSGTYYSIGLSLGLAFVVMLFTSLNIFITLYAIVTITLTIASTVGTLVLLGWELNILESVTISLAVGLSIDFAIHYGVAYRLSKEISRRKRVSESFSHVGPAVSMAALTTFLAGAVLIPAHIQPYKRLSTFLMLVMAYSWLFSTFFFQSLCRIIGPMGNIGQIPSPLQCCKGEGNKKSNSYDLPENPSQLNLYGLENPVSDNALNTKYTDSIEFDDNQPATFSRMNGKVA</sequence>
<evidence type="ECO:0000313" key="7">
    <source>
        <dbReference type="EMBL" id="CAH1792145.1"/>
    </source>
</evidence>
<keyword evidence="3" id="KW-1133">Transmembrane helix</keyword>
<keyword evidence="4" id="KW-0472">Membrane</keyword>
<dbReference type="EMBL" id="CAIIXF020000008">
    <property type="protein sequence ID" value="CAH1792145.1"/>
    <property type="molecule type" value="Genomic_DNA"/>
</dbReference>
<accession>A0A8J1U251</accession>
<proteinExistence type="inferred from homology"/>
<dbReference type="InterPro" id="IPR000731">
    <property type="entry name" value="SSD"/>
</dbReference>
<dbReference type="Proteomes" id="UP000749559">
    <property type="component" value="Unassembled WGS sequence"/>
</dbReference>
<evidence type="ECO:0000256" key="3">
    <source>
        <dbReference type="ARBA" id="ARBA00022989"/>
    </source>
</evidence>
<evidence type="ECO:0000256" key="2">
    <source>
        <dbReference type="ARBA" id="ARBA00022692"/>
    </source>
</evidence>
<dbReference type="Gene3D" id="1.20.1640.10">
    <property type="entry name" value="Multidrug efflux transporter AcrB transmembrane domain"/>
    <property type="match status" value="2"/>
</dbReference>
<dbReference type="InterPro" id="IPR052081">
    <property type="entry name" value="Dispatched_Hh_regulator"/>
</dbReference>
<evidence type="ECO:0000256" key="1">
    <source>
        <dbReference type="ARBA" id="ARBA00004141"/>
    </source>
</evidence>
<dbReference type="PANTHER" id="PTHR45951:SF3">
    <property type="entry name" value="PROTEIN DISPATCHED"/>
    <property type="match status" value="1"/>
</dbReference>
<dbReference type="PANTHER" id="PTHR45951">
    <property type="entry name" value="PROTEIN DISPATCHED-RELATED"/>
    <property type="match status" value="1"/>
</dbReference>
<evidence type="ECO:0000313" key="8">
    <source>
        <dbReference type="Proteomes" id="UP000749559"/>
    </source>
</evidence>
<evidence type="ECO:0000256" key="4">
    <source>
        <dbReference type="ARBA" id="ARBA00023136"/>
    </source>
</evidence>
<dbReference type="GO" id="GO:0016020">
    <property type="term" value="C:membrane"/>
    <property type="evidence" value="ECO:0007669"/>
    <property type="project" value="UniProtKB-SubCell"/>
</dbReference>
<organism evidence="7 8">
    <name type="scientific">Owenia fusiformis</name>
    <name type="common">Polychaete worm</name>
    <dbReference type="NCBI Taxonomy" id="6347"/>
    <lineage>
        <taxon>Eukaryota</taxon>
        <taxon>Metazoa</taxon>
        <taxon>Spiralia</taxon>
        <taxon>Lophotrochozoa</taxon>
        <taxon>Annelida</taxon>
        <taxon>Polychaeta</taxon>
        <taxon>Sedentaria</taxon>
        <taxon>Canalipalpata</taxon>
        <taxon>Sabellida</taxon>
        <taxon>Oweniida</taxon>
        <taxon>Oweniidae</taxon>
        <taxon>Owenia</taxon>
    </lineage>
</organism>
<reference evidence="7" key="1">
    <citation type="submission" date="2022-03" db="EMBL/GenBank/DDBJ databases">
        <authorList>
            <person name="Martin C."/>
        </authorList>
    </citation>
    <scope>NUCLEOTIDE SEQUENCE</scope>
</reference>
<dbReference type="GO" id="GO:0007224">
    <property type="term" value="P:smoothened signaling pathway"/>
    <property type="evidence" value="ECO:0007669"/>
    <property type="project" value="TreeGrafter"/>
</dbReference>
<comment type="caution">
    <text evidence="7">The sequence shown here is derived from an EMBL/GenBank/DDBJ whole genome shotgun (WGS) entry which is preliminary data.</text>
</comment>
<evidence type="ECO:0000256" key="6">
    <source>
        <dbReference type="ARBA" id="ARBA00038046"/>
    </source>
</evidence>
<dbReference type="AlphaFoldDB" id="A0A8J1U251"/>
<evidence type="ECO:0000256" key="5">
    <source>
        <dbReference type="ARBA" id="ARBA00023180"/>
    </source>
</evidence>
<dbReference type="PROSITE" id="PS50156">
    <property type="entry name" value="SSD"/>
    <property type="match status" value="2"/>
</dbReference>
<keyword evidence="5" id="KW-0325">Glycoprotein</keyword>
<comment type="subcellular location">
    <subcellularLocation>
        <location evidence="1">Membrane</location>
        <topology evidence="1">Multi-pass membrane protein</topology>
    </subcellularLocation>
</comment>
<dbReference type="GO" id="GO:0022857">
    <property type="term" value="F:transmembrane transporter activity"/>
    <property type="evidence" value="ECO:0007669"/>
    <property type="project" value="TreeGrafter"/>
</dbReference>
<gene>
    <name evidence="7" type="ORF">OFUS_LOCUS17158</name>
</gene>
<protein>
    <submittedName>
        <fullName evidence="7">Uncharacterized protein</fullName>
    </submittedName>
</protein>
<dbReference type="Pfam" id="PF12349">
    <property type="entry name" value="Sterol-sensing"/>
    <property type="match status" value="1"/>
</dbReference>
<keyword evidence="2" id="KW-0812">Transmembrane</keyword>
<dbReference type="InterPro" id="IPR003392">
    <property type="entry name" value="PTHD_SSD"/>
</dbReference>
<keyword evidence="8" id="KW-1185">Reference proteome</keyword>
<dbReference type="SUPFAM" id="SSF82866">
    <property type="entry name" value="Multidrug efflux transporter AcrB transmembrane domain"/>
    <property type="match status" value="2"/>
</dbReference>
<dbReference type="OrthoDB" id="193905at2759"/>
<name>A0A8J1U251_OWEFU</name>
<comment type="similarity">
    <text evidence="6">Belongs to the dispatched family.</text>
</comment>
<dbReference type="Pfam" id="PF02460">
    <property type="entry name" value="Patched"/>
    <property type="match status" value="1"/>
</dbReference>